<feature type="compositionally biased region" description="Basic and acidic residues" evidence="4">
    <location>
        <begin position="13"/>
        <end position="23"/>
    </location>
</feature>
<dbReference type="CDD" id="cd07377">
    <property type="entry name" value="WHTH_GntR"/>
    <property type="match status" value="1"/>
</dbReference>
<sequence length="256" mass="28771">MNRTGKNAPPPEEAAKPARKGDRHQEAVRLLRRMILAGDLPPGEPLREVAFSEQFGMSRTPVREAFRTLAGEGLVSLLPNRTVQVAHLDEEAAAEVFTVLGALESLAARLACKRMTPEQLEILSELQEDMERYFETRDRPRYLEANRLIHELIVESSANPSLLLAWRLLLPRAERARHVSTLDHDRWADAFEEHKQIHAALLRRDAAALSRLMEEHFDNGAASIRHETKQARARKRMAAYDGAASGEPPEPGRSGK</sequence>
<evidence type="ECO:0000256" key="3">
    <source>
        <dbReference type="ARBA" id="ARBA00023163"/>
    </source>
</evidence>
<comment type="caution">
    <text evidence="6">The sequence shown here is derived from an EMBL/GenBank/DDBJ whole genome shotgun (WGS) entry which is preliminary data.</text>
</comment>
<evidence type="ECO:0000259" key="5">
    <source>
        <dbReference type="PROSITE" id="PS50949"/>
    </source>
</evidence>
<evidence type="ECO:0000256" key="1">
    <source>
        <dbReference type="ARBA" id="ARBA00023015"/>
    </source>
</evidence>
<dbReference type="PROSITE" id="PS50949">
    <property type="entry name" value="HTH_GNTR"/>
    <property type="match status" value="1"/>
</dbReference>
<accession>A0ABS6BJX2</accession>
<feature type="region of interest" description="Disordered" evidence="4">
    <location>
        <begin position="1"/>
        <end position="23"/>
    </location>
</feature>
<dbReference type="Proteomes" id="UP000776276">
    <property type="component" value="Unassembled WGS sequence"/>
</dbReference>
<dbReference type="InterPro" id="IPR000524">
    <property type="entry name" value="Tscrpt_reg_HTH_GntR"/>
</dbReference>
<dbReference type="RefSeq" id="WP_216325102.1">
    <property type="nucleotide sequence ID" value="NZ_JAHKRT010000006.1"/>
</dbReference>
<dbReference type="Pfam" id="PF07729">
    <property type="entry name" value="FCD"/>
    <property type="match status" value="1"/>
</dbReference>
<protein>
    <submittedName>
        <fullName evidence="6">GntR family transcriptional regulator</fullName>
    </submittedName>
</protein>
<dbReference type="Pfam" id="PF00392">
    <property type="entry name" value="GntR"/>
    <property type="match status" value="1"/>
</dbReference>
<keyword evidence="7" id="KW-1185">Reference proteome</keyword>
<keyword evidence="3" id="KW-0804">Transcription</keyword>
<dbReference type="InterPro" id="IPR011711">
    <property type="entry name" value="GntR_C"/>
</dbReference>
<dbReference type="PANTHER" id="PTHR43537:SF50">
    <property type="entry name" value="TRANSCRIPTIONAL REGULATORY PROTEIN"/>
    <property type="match status" value="1"/>
</dbReference>
<name>A0ABS6BJX2_9SPHN</name>
<evidence type="ECO:0000256" key="2">
    <source>
        <dbReference type="ARBA" id="ARBA00023125"/>
    </source>
</evidence>
<gene>
    <name evidence="6" type="ORF">KOF26_12030</name>
</gene>
<evidence type="ECO:0000313" key="6">
    <source>
        <dbReference type="EMBL" id="MBU3078598.1"/>
    </source>
</evidence>
<keyword evidence="1" id="KW-0805">Transcription regulation</keyword>
<feature type="region of interest" description="Disordered" evidence="4">
    <location>
        <begin position="230"/>
        <end position="256"/>
    </location>
</feature>
<dbReference type="PANTHER" id="PTHR43537">
    <property type="entry name" value="TRANSCRIPTIONAL REGULATOR, GNTR FAMILY"/>
    <property type="match status" value="1"/>
</dbReference>
<evidence type="ECO:0000256" key="4">
    <source>
        <dbReference type="SAM" id="MobiDB-lite"/>
    </source>
</evidence>
<dbReference type="EMBL" id="JAHKRT010000006">
    <property type="protein sequence ID" value="MBU3078598.1"/>
    <property type="molecule type" value="Genomic_DNA"/>
</dbReference>
<organism evidence="6 7">
    <name type="scientific">Sphingomonas quercus</name>
    <dbReference type="NCBI Taxonomy" id="2842451"/>
    <lineage>
        <taxon>Bacteria</taxon>
        <taxon>Pseudomonadati</taxon>
        <taxon>Pseudomonadota</taxon>
        <taxon>Alphaproteobacteria</taxon>
        <taxon>Sphingomonadales</taxon>
        <taxon>Sphingomonadaceae</taxon>
        <taxon>Sphingomonas</taxon>
    </lineage>
</organism>
<dbReference type="SMART" id="SM00345">
    <property type="entry name" value="HTH_GNTR"/>
    <property type="match status" value="1"/>
</dbReference>
<feature type="domain" description="HTH gntR-type" evidence="5">
    <location>
        <begin position="21"/>
        <end position="88"/>
    </location>
</feature>
<keyword evidence="2" id="KW-0238">DNA-binding</keyword>
<reference evidence="6 7" key="1">
    <citation type="submission" date="2021-06" db="EMBL/GenBank/DDBJ databases">
        <title>Sphingomonas sp. XMGL2, whole genome shotgun sequencing project.</title>
        <authorList>
            <person name="Zhao G."/>
            <person name="Shen L."/>
        </authorList>
    </citation>
    <scope>NUCLEOTIDE SEQUENCE [LARGE SCALE GENOMIC DNA]</scope>
    <source>
        <strain evidence="6 7">XMGL2</strain>
    </source>
</reference>
<evidence type="ECO:0000313" key="7">
    <source>
        <dbReference type="Proteomes" id="UP000776276"/>
    </source>
</evidence>
<proteinExistence type="predicted"/>
<dbReference type="SMART" id="SM00895">
    <property type="entry name" value="FCD"/>
    <property type="match status" value="1"/>
</dbReference>